<dbReference type="OrthoDB" id="9807212at2"/>
<evidence type="ECO:0000313" key="2">
    <source>
        <dbReference type="EMBL" id="SHF48061.1"/>
    </source>
</evidence>
<dbReference type="SUPFAM" id="SSF51735">
    <property type="entry name" value="NAD(P)-binding Rossmann-fold domains"/>
    <property type="match status" value="1"/>
</dbReference>
<dbReference type="STRING" id="288992.SAMN04488522_1021433"/>
<dbReference type="InterPro" id="IPR036291">
    <property type="entry name" value="NAD(P)-bd_dom_sf"/>
</dbReference>
<proteinExistence type="predicted"/>
<dbReference type="EMBL" id="FQUQ01000002">
    <property type="protein sequence ID" value="SHF48061.1"/>
    <property type="molecule type" value="Genomic_DNA"/>
</dbReference>
<evidence type="ECO:0000259" key="1">
    <source>
        <dbReference type="Pfam" id="PF01370"/>
    </source>
</evidence>
<dbReference type="RefSeq" id="WP_073231688.1">
    <property type="nucleotide sequence ID" value="NZ_FQUQ01000002.1"/>
</dbReference>
<dbReference type="InterPro" id="IPR001509">
    <property type="entry name" value="Epimerase_deHydtase"/>
</dbReference>
<dbReference type="PANTHER" id="PTHR48079:SF6">
    <property type="entry name" value="NAD(P)-BINDING DOMAIN-CONTAINING PROTEIN-RELATED"/>
    <property type="match status" value="1"/>
</dbReference>
<keyword evidence="3" id="KW-1185">Reference proteome</keyword>
<dbReference type="GO" id="GO:0005737">
    <property type="term" value="C:cytoplasm"/>
    <property type="evidence" value="ECO:0007669"/>
    <property type="project" value="TreeGrafter"/>
</dbReference>
<dbReference type="AlphaFoldDB" id="A0A1M5C037"/>
<reference evidence="3" key="1">
    <citation type="submission" date="2016-11" db="EMBL/GenBank/DDBJ databases">
        <authorList>
            <person name="Varghese N."/>
            <person name="Submissions S."/>
        </authorList>
    </citation>
    <scope>NUCLEOTIDE SEQUENCE [LARGE SCALE GENOMIC DNA]</scope>
    <source>
        <strain evidence="3">DSM 16990</strain>
    </source>
</reference>
<dbReference type="GO" id="GO:0004029">
    <property type="term" value="F:aldehyde dehydrogenase (NAD+) activity"/>
    <property type="evidence" value="ECO:0007669"/>
    <property type="project" value="TreeGrafter"/>
</dbReference>
<dbReference type="Proteomes" id="UP000184287">
    <property type="component" value="Unassembled WGS sequence"/>
</dbReference>
<name>A0A1M5C037_9SPHI</name>
<organism evidence="2 3">
    <name type="scientific">Pedobacter caeni</name>
    <dbReference type="NCBI Taxonomy" id="288992"/>
    <lineage>
        <taxon>Bacteria</taxon>
        <taxon>Pseudomonadati</taxon>
        <taxon>Bacteroidota</taxon>
        <taxon>Sphingobacteriia</taxon>
        <taxon>Sphingobacteriales</taxon>
        <taxon>Sphingobacteriaceae</taxon>
        <taxon>Pedobacter</taxon>
    </lineage>
</organism>
<protein>
    <submittedName>
        <fullName evidence="2">Nucleoside-diphosphate-sugar epimerase</fullName>
    </submittedName>
</protein>
<dbReference type="PANTHER" id="PTHR48079">
    <property type="entry name" value="PROTEIN YEEZ"/>
    <property type="match status" value="1"/>
</dbReference>
<dbReference type="Gene3D" id="3.40.50.720">
    <property type="entry name" value="NAD(P)-binding Rossmann-like Domain"/>
    <property type="match status" value="1"/>
</dbReference>
<feature type="domain" description="NAD-dependent epimerase/dehydratase" evidence="1">
    <location>
        <begin position="9"/>
        <end position="220"/>
    </location>
</feature>
<evidence type="ECO:0000313" key="3">
    <source>
        <dbReference type="Proteomes" id="UP000184287"/>
    </source>
</evidence>
<gene>
    <name evidence="2" type="ORF">SAMN04488522_1021433</name>
</gene>
<sequence>MNSFNTKSVFIIGVTGYVGGSIAVKLLEKGFRVYGLVRHADDIESVKNLGVKPVHTKLDGNPEGYTILQKVEIVINAADSDDTFLIAFILKALEGTDKMYIHTSGGGIVGDKAEGKYPGTEIYDDIPQFPLLERMGRVVIDKEVISYSKKGVYTVVICPTLVYGIGKGIKKDSSQVPALIKAAEKNKNVVLIGSGANLTSNVHIDDLTDLYVLAIEKANSGSFFFAENGTVSFLEIGYSIISRLGYKQDTIQQLSIEDAIALWGPIMAHFGLGSNILVNSDRARKELGWHPKYDNLLQEIASN</sequence>
<accession>A0A1M5C037</accession>
<dbReference type="InterPro" id="IPR051783">
    <property type="entry name" value="NAD(P)-dependent_oxidoreduct"/>
</dbReference>
<dbReference type="Pfam" id="PF01370">
    <property type="entry name" value="Epimerase"/>
    <property type="match status" value="1"/>
</dbReference>